<name>A0A9J6P2C5_9CLOT</name>
<sequence length="244" mass="28813">MQKKIAAFFDIDGTLYREGLITELFKKLIRSEIIESERWYKEVRPHYTKWEKRIGNYDHYLIKMAEIYAEAIIGLHRSQIDHIAKLIIKQKGDKVYTYTRDKIKWHKDQGHVIITISGSPQELVKEMATKYNFDDYIGSNYILNEQDVYTGDIKPMWDSVNKQNAIDFFVQKYDIDLSQSYAYGDTTGDYTMFKSVGYPVAINPTKELLNKIIENERIKNKLQVIVERKDVVYKLKPQCIDFII</sequence>
<evidence type="ECO:0000313" key="12">
    <source>
        <dbReference type="EMBL" id="MCM1990667.1"/>
    </source>
</evidence>
<dbReference type="GO" id="GO:0006564">
    <property type="term" value="P:L-serine biosynthetic process"/>
    <property type="evidence" value="ECO:0007669"/>
    <property type="project" value="UniProtKB-KW"/>
</dbReference>
<reference evidence="12" key="2">
    <citation type="submission" date="2021-04" db="EMBL/GenBank/DDBJ databases">
        <authorList>
            <person name="Dong X."/>
        </authorList>
    </citation>
    <scope>NUCLEOTIDE SEQUENCE</scope>
    <source>
        <strain evidence="12">ZWT</strain>
    </source>
</reference>
<comment type="pathway">
    <text evidence="2">Amino-acid biosynthesis; L-serine biosynthesis; L-serine from 3-phospho-D-glycerate: step 3/3.</text>
</comment>
<dbReference type="EMBL" id="JAGSOJ010000002">
    <property type="protein sequence ID" value="MCM1990667.1"/>
    <property type="molecule type" value="Genomic_DNA"/>
</dbReference>
<evidence type="ECO:0000256" key="10">
    <source>
        <dbReference type="ARBA" id="ARBA00048138"/>
    </source>
</evidence>
<evidence type="ECO:0000256" key="2">
    <source>
        <dbReference type="ARBA" id="ARBA00005135"/>
    </source>
</evidence>
<evidence type="ECO:0000256" key="7">
    <source>
        <dbReference type="ARBA" id="ARBA00022801"/>
    </source>
</evidence>
<dbReference type="GO" id="GO:0036424">
    <property type="term" value="F:L-phosphoserine phosphatase activity"/>
    <property type="evidence" value="ECO:0007669"/>
    <property type="project" value="TreeGrafter"/>
</dbReference>
<comment type="catalytic activity">
    <reaction evidence="11">
        <text>O-phospho-D-serine + H2O = D-serine + phosphate</text>
        <dbReference type="Rhea" id="RHEA:24873"/>
        <dbReference type="ChEBI" id="CHEBI:15377"/>
        <dbReference type="ChEBI" id="CHEBI:35247"/>
        <dbReference type="ChEBI" id="CHEBI:43474"/>
        <dbReference type="ChEBI" id="CHEBI:58680"/>
        <dbReference type="EC" id="3.1.3.3"/>
    </reaction>
</comment>
<evidence type="ECO:0000313" key="13">
    <source>
        <dbReference type="Proteomes" id="UP001056429"/>
    </source>
</evidence>
<dbReference type="GO" id="GO:0005737">
    <property type="term" value="C:cytoplasm"/>
    <property type="evidence" value="ECO:0007669"/>
    <property type="project" value="TreeGrafter"/>
</dbReference>
<dbReference type="Pfam" id="PF12710">
    <property type="entry name" value="HAD"/>
    <property type="match status" value="1"/>
</dbReference>
<dbReference type="EC" id="3.1.3.3" evidence="4"/>
<comment type="similarity">
    <text evidence="3">Belongs to the HAD-like hydrolase superfamily. SerB family.</text>
</comment>
<evidence type="ECO:0000256" key="9">
    <source>
        <dbReference type="ARBA" id="ARBA00023299"/>
    </source>
</evidence>
<evidence type="ECO:0000256" key="1">
    <source>
        <dbReference type="ARBA" id="ARBA00001946"/>
    </source>
</evidence>
<dbReference type="InterPro" id="IPR023214">
    <property type="entry name" value="HAD_sf"/>
</dbReference>
<dbReference type="SUPFAM" id="SSF56784">
    <property type="entry name" value="HAD-like"/>
    <property type="match status" value="1"/>
</dbReference>
<keyword evidence="7 12" id="KW-0378">Hydrolase</keyword>
<keyword evidence="8" id="KW-0460">Magnesium</keyword>
<keyword evidence="5" id="KW-0028">Amino-acid biosynthesis</keyword>
<comment type="cofactor">
    <cofactor evidence="1">
        <name>Mg(2+)</name>
        <dbReference type="ChEBI" id="CHEBI:18420"/>
    </cofactor>
</comment>
<evidence type="ECO:0000256" key="11">
    <source>
        <dbReference type="ARBA" id="ARBA00048523"/>
    </source>
</evidence>
<reference evidence="12" key="1">
    <citation type="journal article" date="2021" name="mSystems">
        <title>Bacteria and Archaea Synergistically Convert Glycine Betaine to Biogenic Methane in the Formosa Cold Seep of the South China Sea.</title>
        <authorList>
            <person name="Li L."/>
            <person name="Zhang W."/>
            <person name="Zhang S."/>
            <person name="Song L."/>
            <person name="Sun Q."/>
            <person name="Zhang H."/>
            <person name="Xiang H."/>
            <person name="Dong X."/>
        </authorList>
    </citation>
    <scope>NUCLEOTIDE SEQUENCE</scope>
    <source>
        <strain evidence="12">ZWT</strain>
    </source>
</reference>
<proteinExistence type="inferred from homology"/>
<dbReference type="RefSeq" id="WP_250859759.1">
    <property type="nucleotide sequence ID" value="NZ_JAGSOJ010000002.1"/>
</dbReference>
<organism evidence="12 13">
    <name type="scientific">Oceanirhabdus seepicola</name>
    <dbReference type="NCBI Taxonomy" id="2828781"/>
    <lineage>
        <taxon>Bacteria</taxon>
        <taxon>Bacillati</taxon>
        <taxon>Bacillota</taxon>
        <taxon>Clostridia</taxon>
        <taxon>Eubacteriales</taxon>
        <taxon>Clostridiaceae</taxon>
        <taxon>Oceanirhabdus</taxon>
    </lineage>
</organism>
<dbReference type="NCBIfam" id="TIGR01488">
    <property type="entry name" value="HAD-SF-IB"/>
    <property type="match status" value="1"/>
</dbReference>
<evidence type="ECO:0000256" key="4">
    <source>
        <dbReference type="ARBA" id="ARBA00012640"/>
    </source>
</evidence>
<accession>A0A9J6P2C5</accession>
<comment type="catalytic activity">
    <reaction evidence="10">
        <text>O-phospho-L-serine + H2O = L-serine + phosphate</text>
        <dbReference type="Rhea" id="RHEA:21208"/>
        <dbReference type="ChEBI" id="CHEBI:15377"/>
        <dbReference type="ChEBI" id="CHEBI:33384"/>
        <dbReference type="ChEBI" id="CHEBI:43474"/>
        <dbReference type="ChEBI" id="CHEBI:57524"/>
        <dbReference type="EC" id="3.1.3.3"/>
    </reaction>
</comment>
<dbReference type="InterPro" id="IPR050582">
    <property type="entry name" value="HAD-like_SerB"/>
</dbReference>
<gene>
    <name evidence="12" type="ORF">KDK92_13120</name>
</gene>
<comment type="caution">
    <text evidence="12">The sequence shown here is derived from an EMBL/GenBank/DDBJ whole genome shotgun (WGS) entry which is preliminary data.</text>
</comment>
<evidence type="ECO:0000256" key="5">
    <source>
        <dbReference type="ARBA" id="ARBA00022605"/>
    </source>
</evidence>
<evidence type="ECO:0000256" key="3">
    <source>
        <dbReference type="ARBA" id="ARBA00009184"/>
    </source>
</evidence>
<evidence type="ECO:0000256" key="8">
    <source>
        <dbReference type="ARBA" id="ARBA00022842"/>
    </source>
</evidence>
<dbReference type="InterPro" id="IPR036412">
    <property type="entry name" value="HAD-like_sf"/>
</dbReference>
<evidence type="ECO:0000256" key="6">
    <source>
        <dbReference type="ARBA" id="ARBA00022723"/>
    </source>
</evidence>
<dbReference type="InterPro" id="IPR006385">
    <property type="entry name" value="HAD_hydro_SerB1"/>
</dbReference>
<keyword evidence="13" id="KW-1185">Reference proteome</keyword>
<dbReference type="Gene3D" id="3.40.50.1000">
    <property type="entry name" value="HAD superfamily/HAD-like"/>
    <property type="match status" value="1"/>
</dbReference>
<dbReference type="PANTHER" id="PTHR43344">
    <property type="entry name" value="PHOSPHOSERINE PHOSPHATASE"/>
    <property type="match status" value="1"/>
</dbReference>
<dbReference type="AlphaFoldDB" id="A0A9J6P2C5"/>
<dbReference type="CDD" id="cd02612">
    <property type="entry name" value="HAD_PGPPase"/>
    <property type="match status" value="1"/>
</dbReference>
<dbReference type="Proteomes" id="UP001056429">
    <property type="component" value="Unassembled WGS sequence"/>
</dbReference>
<protein>
    <recommendedName>
        <fullName evidence="4">phosphoserine phosphatase</fullName>
        <ecNumber evidence="4">3.1.3.3</ecNumber>
    </recommendedName>
</protein>
<keyword evidence="6" id="KW-0479">Metal-binding</keyword>
<keyword evidence="9" id="KW-0718">Serine biosynthesis</keyword>
<dbReference type="GO" id="GO:0000287">
    <property type="term" value="F:magnesium ion binding"/>
    <property type="evidence" value="ECO:0007669"/>
    <property type="project" value="TreeGrafter"/>
</dbReference>
<dbReference type="PANTHER" id="PTHR43344:SF2">
    <property type="entry name" value="PHOSPHOSERINE PHOSPHATASE"/>
    <property type="match status" value="1"/>
</dbReference>
<dbReference type="NCBIfam" id="TIGR01490">
    <property type="entry name" value="HAD-SF-IB-hyp1"/>
    <property type="match status" value="1"/>
</dbReference>